<dbReference type="InterPro" id="IPR001248">
    <property type="entry name" value="Pur-cyt_permease"/>
</dbReference>
<accession>A0ABP0BLL1</accession>
<evidence type="ECO:0000313" key="9">
    <source>
        <dbReference type="Proteomes" id="UP001642406"/>
    </source>
</evidence>
<evidence type="ECO:0000313" key="8">
    <source>
        <dbReference type="EMBL" id="CAK7219965.1"/>
    </source>
</evidence>
<feature type="transmembrane region" description="Helical" evidence="7">
    <location>
        <begin position="20"/>
        <end position="41"/>
    </location>
</feature>
<dbReference type="PANTHER" id="PTHR30618:SF0">
    <property type="entry name" value="PURINE-URACIL PERMEASE NCS1"/>
    <property type="match status" value="1"/>
</dbReference>
<evidence type="ECO:0000256" key="3">
    <source>
        <dbReference type="ARBA" id="ARBA00022692"/>
    </source>
</evidence>
<comment type="caution">
    <text evidence="8">The sequence shown here is derived from an EMBL/GenBank/DDBJ whole genome shotgun (WGS) entry which is preliminary data.</text>
</comment>
<feature type="transmembrane region" description="Helical" evidence="7">
    <location>
        <begin position="98"/>
        <end position="122"/>
    </location>
</feature>
<comment type="subcellular location">
    <subcellularLocation>
        <location evidence="1">Membrane</location>
        <topology evidence="1">Multi-pass membrane protein</topology>
    </subcellularLocation>
</comment>
<reference evidence="8 9" key="1">
    <citation type="submission" date="2024-01" db="EMBL/GenBank/DDBJ databases">
        <authorList>
            <person name="Allen C."/>
            <person name="Tagirdzhanova G."/>
        </authorList>
    </citation>
    <scope>NUCLEOTIDE SEQUENCE [LARGE SCALE GENOMIC DNA]</scope>
</reference>
<keyword evidence="4 7" id="KW-1133">Transmembrane helix</keyword>
<feature type="transmembrane region" description="Helical" evidence="7">
    <location>
        <begin position="62"/>
        <end position="78"/>
    </location>
</feature>
<evidence type="ECO:0000256" key="6">
    <source>
        <dbReference type="SAM" id="MobiDB-lite"/>
    </source>
</evidence>
<name>A0ABP0BLL1_9PEZI</name>
<keyword evidence="5 7" id="KW-0472">Membrane</keyword>
<keyword evidence="3 7" id="KW-0812">Transmembrane</keyword>
<gene>
    <name evidence="8" type="ORF">SBRCBS47491_004029</name>
</gene>
<evidence type="ECO:0000256" key="1">
    <source>
        <dbReference type="ARBA" id="ARBA00004141"/>
    </source>
</evidence>
<dbReference type="Proteomes" id="UP001642406">
    <property type="component" value="Unassembled WGS sequence"/>
</dbReference>
<feature type="region of interest" description="Disordered" evidence="6">
    <location>
        <begin position="226"/>
        <end position="245"/>
    </location>
</feature>
<dbReference type="Pfam" id="PF02133">
    <property type="entry name" value="Transp_cyt_pur"/>
    <property type="match status" value="1"/>
</dbReference>
<dbReference type="EMBL" id="CAWUHC010000029">
    <property type="protein sequence ID" value="CAK7219965.1"/>
    <property type="molecule type" value="Genomic_DNA"/>
</dbReference>
<evidence type="ECO:0000256" key="7">
    <source>
        <dbReference type="SAM" id="Phobius"/>
    </source>
</evidence>
<sequence length="245" mass="27477">MARWAHSPLSPIPTTLFPNSVFNPLSAVLGILGTSALHVGIGQTLWTPWDVMTYMLEQHTSAGGRFGVFCLAFTWLFQTLSQNVSSNMIPFGADTSMLWPISIMLCEYYVFSRSNIFVPSLYDGRGTTNQHYWYTGGWNIQAYIAYIFAVGLCFVGFVNKVGATVPRVGVELGYLGWFLTFSTGWIVYYVVVKVWPHQNVQYTKNLKWEELAATDYGVHGVLHGVPSCPSDEEERQESEEVVKSS</sequence>
<feature type="transmembrane region" description="Helical" evidence="7">
    <location>
        <begin position="174"/>
        <end position="192"/>
    </location>
</feature>
<dbReference type="PANTHER" id="PTHR30618">
    <property type="entry name" value="NCS1 FAMILY PURINE/PYRIMIDINE TRANSPORTER"/>
    <property type="match status" value="1"/>
</dbReference>
<evidence type="ECO:0008006" key="10">
    <source>
        <dbReference type="Google" id="ProtNLM"/>
    </source>
</evidence>
<dbReference type="Gene3D" id="1.10.4160.10">
    <property type="entry name" value="Hydantoin permease"/>
    <property type="match status" value="2"/>
</dbReference>
<keyword evidence="9" id="KW-1185">Reference proteome</keyword>
<evidence type="ECO:0000256" key="5">
    <source>
        <dbReference type="ARBA" id="ARBA00023136"/>
    </source>
</evidence>
<evidence type="ECO:0000256" key="2">
    <source>
        <dbReference type="ARBA" id="ARBA00008974"/>
    </source>
</evidence>
<feature type="transmembrane region" description="Helical" evidence="7">
    <location>
        <begin position="143"/>
        <end position="162"/>
    </location>
</feature>
<protein>
    <recommendedName>
        <fullName evidence="10">Allantoin permease</fullName>
    </recommendedName>
</protein>
<comment type="similarity">
    <text evidence="2">Belongs to the purine-cytosine permease (2.A.39) family.</text>
</comment>
<proteinExistence type="inferred from homology"/>
<organism evidence="8 9">
    <name type="scientific">Sporothrix bragantina</name>
    <dbReference type="NCBI Taxonomy" id="671064"/>
    <lineage>
        <taxon>Eukaryota</taxon>
        <taxon>Fungi</taxon>
        <taxon>Dikarya</taxon>
        <taxon>Ascomycota</taxon>
        <taxon>Pezizomycotina</taxon>
        <taxon>Sordariomycetes</taxon>
        <taxon>Sordariomycetidae</taxon>
        <taxon>Ophiostomatales</taxon>
        <taxon>Ophiostomataceae</taxon>
        <taxon>Sporothrix</taxon>
    </lineage>
</organism>
<dbReference type="InterPro" id="IPR045225">
    <property type="entry name" value="Uracil/uridine/allantoin_perm"/>
</dbReference>
<evidence type="ECO:0000256" key="4">
    <source>
        <dbReference type="ARBA" id="ARBA00022989"/>
    </source>
</evidence>